<dbReference type="KEGG" id="smam:Mal15_00650"/>
<evidence type="ECO:0000256" key="2">
    <source>
        <dbReference type="ARBA" id="ARBA00022475"/>
    </source>
</evidence>
<protein>
    <recommendedName>
        <fullName evidence="6">Probable inorganic carbon transporter subunit DabA</fullName>
    </recommendedName>
</protein>
<dbReference type="EMBL" id="CP036264">
    <property type="protein sequence ID" value="QEF96039.1"/>
    <property type="molecule type" value="Genomic_DNA"/>
</dbReference>
<feature type="binding site" evidence="6">
    <location>
        <position position="539"/>
    </location>
    <ligand>
        <name>Zn(2+)</name>
        <dbReference type="ChEBI" id="CHEBI:29105"/>
    </ligand>
</feature>
<evidence type="ECO:0000313" key="9">
    <source>
        <dbReference type="Proteomes" id="UP000321353"/>
    </source>
</evidence>
<feature type="region of interest" description="Disordered" evidence="7">
    <location>
        <begin position="484"/>
        <end position="504"/>
    </location>
</feature>
<accession>A0A5B9M5H0</accession>
<dbReference type="GO" id="GO:0005886">
    <property type="term" value="C:plasma membrane"/>
    <property type="evidence" value="ECO:0007669"/>
    <property type="project" value="UniProtKB-SubCell"/>
</dbReference>
<dbReference type="Proteomes" id="UP000321353">
    <property type="component" value="Chromosome"/>
</dbReference>
<keyword evidence="4 6" id="KW-0862">Zinc</keyword>
<organism evidence="8 9">
    <name type="scientific">Stieleria maiorica</name>
    <dbReference type="NCBI Taxonomy" id="2795974"/>
    <lineage>
        <taxon>Bacteria</taxon>
        <taxon>Pseudomonadati</taxon>
        <taxon>Planctomycetota</taxon>
        <taxon>Planctomycetia</taxon>
        <taxon>Pirellulales</taxon>
        <taxon>Pirellulaceae</taxon>
        <taxon>Stieleria</taxon>
    </lineage>
</organism>
<comment type="cofactor">
    <cofactor evidence="6">
        <name>Zn(2+)</name>
        <dbReference type="ChEBI" id="CHEBI:29105"/>
    </cofactor>
</comment>
<dbReference type="GO" id="GO:0008270">
    <property type="term" value="F:zinc ion binding"/>
    <property type="evidence" value="ECO:0007669"/>
    <property type="project" value="UniProtKB-UniRule"/>
</dbReference>
<comment type="subunit">
    <text evidence="6">Forms a complex with DabB.</text>
</comment>
<evidence type="ECO:0000256" key="3">
    <source>
        <dbReference type="ARBA" id="ARBA00022723"/>
    </source>
</evidence>
<dbReference type="PANTHER" id="PTHR38344">
    <property type="entry name" value="UPF0753 PROTEIN AQ_863"/>
    <property type="match status" value="1"/>
</dbReference>
<evidence type="ECO:0000256" key="7">
    <source>
        <dbReference type="SAM" id="MobiDB-lite"/>
    </source>
</evidence>
<evidence type="ECO:0000256" key="1">
    <source>
        <dbReference type="ARBA" id="ARBA00022448"/>
    </source>
</evidence>
<name>A0A5B9M5H0_9BACT</name>
<dbReference type="Pfam" id="PF10070">
    <property type="entry name" value="DabA"/>
    <property type="match status" value="1"/>
</dbReference>
<dbReference type="HAMAP" id="MF_01871">
    <property type="entry name" value="DabA"/>
    <property type="match status" value="1"/>
</dbReference>
<evidence type="ECO:0000256" key="5">
    <source>
        <dbReference type="ARBA" id="ARBA00023136"/>
    </source>
</evidence>
<keyword evidence="2 6" id="KW-1003">Cell membrane</keyword>
<keyword evidence="1 6" id="KW-0813">Transport</keyword>
<feature type="binding site" evidence="6">
    <location>
        <position position="369"/>
    </location>
    <ligand>
        <name>Zn(2+)</name>
        <dbReference type="ChEBI" id="CHEBI:29105"/>
    </ligand>
</feature>
<proteinExistence type="inferred from homology"/>
<dbReference type="AlphaFoldDB" id="A0A5B9M5H0"/>
<comment type="similarity">
    <text evidence="6">Belongs to the inorganic carbon transporter (TC 9.A.2) DabA family.</text>
</comment>
<feature type="binding site" evidence="6">
    <location>
        <position position="367"/>
    </location>
    <ligand>
        <name>Zn(2+)</name>
        <dbReference type="ChEBI" id="CHEBI:29105"/>
    </ligand>
</feature>
<comment type="subcellular location">
    <subcellularLocation>
        <location evidence="6">Cell membrane</location>
        <topology evidence="6">Peripheral membrane protein</topology>
    </subcellularLocation>
</comment>
<comment type="function">
    <text evidence="6">Part of an energy-coupled inorganic carbon pump.</text>
</comment>
<sequence length="843" mass="93555">MNADMSNLPISAHPGSDVFVPPAYDQPHIYRQIEEILGEVTRVVSKVWPLQDYIALNPYSGIADRTFSDARAFLRVFSDCELLMPLQYYRSQYAQGHFTRADVRRAITECQQNGMTVRLSVDDVMDRLRASTSDESFHGQATTSNDRRPIRTIAELADQISPQGWSETITDELGKFCSAHYDQSQSTWSSPWKDLPFYQAWRSAALHDRNPEILGLTGFRRFVGRLPHTPSAALVKLLLHLQIPTALWESFLLCQAFQMPGWCAWAKSQDDAETQSDSEHLIGLLAARAAFEVALADVNNLRVRWDAMIAQQSATFHAPPRPAEDDTAVRMLLLRASEINHRDGILGQLTSNEPAERNRKLAQMVFCIDVRSERIRRNLESLSPEIETYGFAGFFGMPIEYVKLGQDCGNHHVPALIQPSLRLHEGLPAGVNGSESEIRAARQREGLWTRLWCSFQESAVSCFSFVETTGLLYSAKLLADSRSSKRRSGDEMQSATGPTLRGLHHQGWTTSRQADLAESMLRNLGLTDGFARLVVLCGHGSQTTNNPLAAGLDCGACGGHSGEPNARFAALLLNQTFVREILAERGIVIDNATLFLAAVHNTTTDRIEFFDLDSVPASHRGDVQELVNRTQLASENTRHERMPTVGSSSSAELQARAMDWSEVRPEWGLAGNAAFVVGPRELTRSINLDGRVFLHSYNHSADNDGSVLENIMTAPMVVAHWINMQYYASTVDNRHFGSGDKTIHNVVGGFGLLSGGGGDLMTGLPTQSIHDGTRHQHQPLRLEVIIAAPPAAIDRVLEKHPSIRELIDNQWLHLTAIDDGTCFRYAQADWCVVEVDRVTAATN</sequence>
<dbReference type="InterPro" id="IPR018752">
    <property type="entry name" value="DabA"/>
</dbReference>
<keyword evidence="9" id="KW-1185">Reference proteome</keyword>
<evidence type="ECO:0000256" key="6">
    <source>
        <dbReference type="HAMAP-Rule" id="MF_01871"/>
    </source>
</evidence>
<keyword evidence="5 6" id="KW-0472">Membrane</keyword>
<feature type="binding site" evidence="6">
    <location>
        <position position="554"/>
    </location>
    <ligand>
        <name>Zn(2+)</name>
        <dbReference type="ChEBI" id="CHEBI:29105"/>
    </ligand>
</feature>
<reference evidence="8 9" key="1">
    <citation type="submission" date="2019-02" db="EMBL/GenBank/DDBJ databases">
        <title>Planctomycetal bacteria perform biofilm scaping via a novel small molecule.</title>
        <authorList>
            <person name="Jeske O."/>
            <person name="Boedeker C."/>
            <person name="Wiegand S."/>
            <person name="Breitling P."/>
            <person name="Kallscheuer N."/>
            <person name="Jogler M."/>
            <person name="Rohde M."/>
            <person name="Petersen J."/>
            <person name="Medema M.H."/>
            <person name="Surup F."/>
            <person name="Jogler C."/>
        </authorList>
    </citation>
    <scope>NUCLEOTIDE SEQUENCE [LARGE SCALE GENOMIC DNA]</scope>
    <source>
        <strain evidence="8 9">Mal15</strain>
    </source>
</reference>
<evidence type="ECO:0000313" key="8">
    <source>
        <dbReference type="EMBL" id="QEF96039.1"/>
    </source>
</evidence>
<keyword evidence="3 6" id="KW-0479">Metal-binding</keyword>
<gene>
    <name evidence="6" type="primary">dabA</name>
    <name evidence="8" type="ORF">Mal15_00650</name>
</gene>
<evidence type="ECO:0000256" key="4">
    <source>
        <dbReference type="ARBA" id="ARBA00022833"/>
    </source>
</evidence>
<dbReference type="PANTHER" id="PTHR38344:SF1">
    <property type="entry name" value="INORGANIC CARBON TRANSPORTER SUBUNIT DABA-RELATED"/>
    <property type="match status" value="1"/>
</dbReference>